<evidence type="ECO:0000313" key="2">
    <source>
        <dbReference type="EnsemblPlants" id="KEH27339"/>
    </source>
</evidence>
<accession>A0A072UBZ2</accession>
<reference evidence="1 3" key="1">
    <citation type="journal article" date="2011" name="Nature">
        <title>The Medicago genome provides insight into the evolution of rhizobial symbioses.</title>
        <authorList>
            <person name="Young N.D."/>
            <person name="Debelle F."/>
            <person name="Oldroyd G.E."/>
            <person name="Geurts R."/>
            <person name="Cannon S.B."/>
            <person name="Udvardi M.K."/>
            <person name="Benedito V.A."/>
            <person name="Mayer K.F."/>
            <person name="Gouzy J."/>
            <person name="Schoof H."/>
            <person name="Van de Peer Y."/>
            <person name="Proost S."/>
            <person name="Cook D.R."/>
            <person name="Meyers B.C."/>
            <person name="Spannagl M."/>
            <person name="Cheung F."/>
            <person name="De Mita S."/>
            <person name="Krishnakumar V."/>
            <person name="Gundlach H."/>
            <person name="Zhou S."/>
            <person name="Mudge J."/>
            <person name="Bharti A.K."/>
            <person name="Murray J.D."/>
            <person name="Naoumkina M.A."/>
            <person name="Rosen B."/>
            <person name="Silverstein K.A."/>
            <person name="Tang H."/>
            <person name="Rombauts S."/>
            <person name="Zhao P.X."/>
            <person name="Zhou P."/>
            <person name="Barbe V."/>
            <person name="Bardou P."/>
            <person name="Bechner M."/>
            <person name="Bellec A."/>
            <person name="Berger A."/>
            <person name="Berges H."/>
            <person name="Bidwell S."/>
            <person name="Bisseling T."/>
            <person name="Choisne N."/>
            <person name="Couloux A."/>
            <person name="Denny R."/>
            <person name="Deshpande S."/>
            <person name="Dai X."/>
            <person name="Doyle J.J."/>
            <person name="Dudez A.M."/>
            <person name="Farmer A.D."/>
            <person name="Fouteau S."/>
            <person name="Franken C."/>
            <person name="Gibelin C."/>
            <person name="Gish J."/>
            <person name="Goldstein S."/>
            <person name="Gonzalez A.J."/>
            <person name="Green P.J."/>
            <person name="Hallab A."/>
            <person name="Hartog M."/>
            <person name="Hua A."/>
            <person name="Humphray S.J."/>
            <person name="Jeong D.H."/>
            <person name="Jing Y."/>
            <person name="Jocker A."/>
            <person name="Kenton S.M."/>
            <person name="Kim D.J."/>
            <person name="Klee K."/>
            <person name="Lai H."/>
            <person name="Lang C."/>
            <person name="Lin S."/>
            <person name="Macmil S.L."/>
            <person name="Magdelenat G."/>
            <person name="Matthews L."/>
            <person name="McCorrison J."/>
            <person name="Monaghan E.L."/>
            <person name="Mun J.H."/>
            <person name="Najar F.Z."/>
            <person name="Nicholson C."/>
            <person name="Noirot C."/>
            <person name="O'Bleness M."/>
            <person name="Paule C.R."/>
            <person name="Poulain J."/>
            <person name="Prion F."/>
            <person name="Qin B."/>
            <person name="Qu C."/>
            <person name="Retzel E.F."/>
            <person name="Riddle C."/>
            <person name="Sallet E."/>
            <person name="Samain S."/>
            <person name="Samson N."/>
            <person name="Sanders I."/>
            <person name="Saurat O."/>
            <person name="Scarpelli C."/>
            <person name="Schiex T."/>
            <person name="Segurens B."/>
            <person name="Severin A.J."/>
            <person name="Sherrier D.J."/>
            <person name="Shi R."/>
            <person name="Sims S."/>
            <person name="Singer S.R."/>
            <person name="Sinharoy S."/>
            <person name="Sterck L."/>
            <person name="Viollet A."/>
            <person name="Wang B.B."/>
            <person name="Wang K."/>
            <person name="Wang M."/>
            <person name="Wang X."/>
            <person name="Warfsmann J."/>
            <person name="Weissenbach J."/>
            <person name="White D.D."/>
            <person name="White J.D."/>
            <person name="Wiley G.B."/>
            <person name="Wincker P."/>
            <person name="Xing Y."/>
            <person name="Yang L."/>
            <person name="Yao Z."/>
            <person name="Ying F."/>
            <person name="Zhai J."/>
            <person name="Zhou L."/>
            <person name="Zuber A."/>
            <person name="Denarie J."/>
            <person name="Dixon R.A."/>
            <person name="May G.D."/>
            <person name="Schwartz D.C."/>
            <person name="Rogers J."/>
            <person name="Quetier F."/>
            <person name="Town C.D."/>
            <person name="Roe B.A."/>
        </authorList>
    </citation>
    <scope>NUCLEOTIDE SEQUENCE [LARGE SCALE GENOMIC DNA]</scope>
    <source>
        <strain evidence="1">A17</strain>
        <strain evidence="2 3">cv. Jemalong A17</strain>
    </source>
</reference>
<name>A0A072UBZ2_MEDTR</name>
<evidence type="ECO:0000313" key="1">
    <source>
        <dbReference type="EMBL" id="KEH27339.1"/>
    </source>
</evidence>
<protein>
    <submittedName>
        <fullName evidence="1 2">Uncharacterized protein</fullName>
    </submittedName>
</protein>
<proteinExistence type="predicted"/>
<dbReference type="EnsemblPlants" id="KEH27339">
    <property type="protein sequence ID" value="KEH27339"/>
    <property type="gene ID" value="MTR_5g005645"/>
</dbReference>
<keyword evidence="3" id="KW-1185">Reference proteome</keyword>
<reference evidence="1 3" key="2">
    <citation type="journal article" date="2014" name="BMC Genomics">
        <title>An improved genome release (version Mt4.0) for the model legume Medicago truncatula.</title>
        <authorList>
            <person name="Tang H."/>
            <person name="Krishnakumar V."/>
            <person name="Bidwell S."/>
            <person name="Rosen B."/>
            <person name="Chan A."/>
            <person name="Zhou S."/>
            <person name="Gentzbittel L."/>
            <person name="Childs K.L."/>
            <person name="Yandell M."/>
            <person name="Gundlach H."/>
            <person name="Mayer K.F."/>
            <person name="Schwartz D.C."/>
            <person name="Town C.D."/>
        </authorList>
    </citation>
    <scope>GENOME REANNOTATION</scope>
    <source>
        <strain evidence="1">A17</strain>
        <strain evidence="2 3">cv. Jemalong A17</strain>
    </source>
</reference>
<organism evidence="1 3">
    <name type="scientific">Medicago truncatula</name>
    <name type="common">Barrel medic</name>
    <name type="synonym">Medicago tribuloides</name>
    <dbReference type="NCBI Taxonomy" id="3880"/>
    <lineage>
        <taxon>Eukaryota</taxon>
        <taxon>Viridiplantae</taxon>
        <taxon>Streptophyta</taxon>
        <taxon>Embryophyta</taxon>
        <taxon>Tracheophyta</taxon>
        <taxon>Spermatophyta</taxon>
        <taxon>Magnoliopsida</taxon>
        <taxon>eudicotyledons</taxon>
        <taxon>Gunneridae</taxon>
        <taxon>Pentapetalae</taxon>
        <taxon>rosids</taxon>
        <taxon>fabids</taxon>
        <taxon>Fabales</taxon>
        <taxon>Fabaceae</taxon>
        <taxon>Papilionoideae</taxon>
        <taxon>50 kb inversion clade</taxon>
        <taxon>NPAAA clade</taxon>
        <taxon>Hologalegina</taxon>
        <taxon>IRL clade</taxon>
        <taxon>Trifolieae</taxon>
        <taxon>Medicago</taxon>
    </lineage>
</organism>
<dbReference type="HOGENOM" id="CLU_2323958_0_0_1"/>
<dbReference type="Proteomes" id="UP000002051">
    <property type="component" value="Chromosome 5"/>
</dbReference>
<evidence type="ECO:0000313" key="3">
    <source>
        <dbReference type="Proteomes" id="UP000002051"/>
    </source>
</evidence>
<reference evidence="2" key="3">
    <citation type="submission" date="2015-04" db="UniProtKB">
        <authorList>
            <consortium name="EnsemblPlants"/>
        </authorList>
    </citation>
    <scope>IDENTIFICATION</scope>
    <source>
        <strain evidence="2">cv. Jemalong A17</strain>
    </source>
</reference>
<dbReference type="EMBL" id="CM001221">
    <property type="protein sequence ID" value="KEH27339.1"/>
    <property type="molecule type" value="Genomic_DNA"/>
</dbReference>
<gene>
    <name evidence="1" type="ordered locus">MTR_5g005645</name>
</gene>
<dbReference type="AlphaFoldDB" id="A0A072UBZ2"/>
<sequence length="99" mass="11167">MVLRTLLIPKGQKGVEKGEELVNTSRRREKRGKTQEASTVNFGVWNALNRPKFHIRIGESIKSTPVARTFFLAIPFVKGLANSLSVRARYTLTVPFRAL</sequence>